<dbReference type="EMBL" id="JALJZU010000010">
    <property type="protein sequence ID" value="MCP2011047.1"/>
    <property type="molecule type" value="Genomic_DNA"/>
</dbReference>
<evidence type="ECO:0000256" key="2">
    <source>
        <dbReference type="SAM" id="Phobius"/>
    </source>
</evidence>
<proteinExistence type="predicted"/>
<keyword evidence="2" id="KW-0812">Transmembrane</keyword>
<name>A0AA41HCC7_9BURK</name>
<evidence type="ECO:0000313" key="4">
    <source>
        <dbReference type="EMBL" id="MCP2011047.1"/>
    </source>
</evidence>
<dbReference type="RefSeq" id="WP_217944929.1">
    <property type="nucleotide sequence ID" value="NZ_JAHTGR010000014.1"/>
</dbReference>
<dbReference type="Pfam" id="PF07963">
    <property type="entry name" value="N_methyl"/>
    <property type="match status" value="1"/>
</dbReference>
<keyword evidence="6" id="KW-1185">Reference proteome</keyword>
<organism evidence="3 5">
    <name type="scientific">Duganella violaceipulchra</name>
    <dbReference type="NCBI Taxonomy" id="2849652"/>
    <lineage>
        <taxon>Bacteria</taxon>
        <taxon>Pseudomonadati</taxon>
        <taxon>Pseudomonadota</taxon>
        <taxon>Betaproteobacteria</taxon>
        <taxon>Burkholderiales</taxon>
        <taxon>Oxalobacteraceae</taxon>
        <taxon>Telluria group</taxon>
        <taxon>Duganella</taxon>
    </lineage>
</organism>
<reference evidence="3" key="1">
    <citation type="submission" date="2021-07" db="EMBL/GenBank/DDBJ databases">
        <title>Characterization of violacein-producing bacteria and related species.</title>
        <authorList>
            <person name="Wilson H.S."/>
            <person name="De Leon M.E."/>
        </authorList>
    </citation>
    <scope>NUCLEOTIDE SEQUENCE</scope>
    <source>
        <strain evidence="3">HSC-15S17</strain>
    </source>
</reference>
<dbReference type="InterPro" id="IPR012902">
    <property type="entry name" value="N_methyl_site"/>
</dbReference>
<sequence>MARRNAPLAGGFTFIELLVTLAIMGVLALMTVPMAQIALQRKKERDLRIALIQIRAALDAYKHAAEQGRIRLRIGDSGYPHALGELADGVVDQRSPTGQKLYFLRRLPADPMQEDSSRPADTWGTRSYASAPDTEATGSDVFDIYSRSGRIGLNGVPYRKW</sequence>
<dbReference type="Proteomes" id="UP001155901">
    <property type="component" value="Unassembled WGS sequence"/>
</dbReference>
<dbReference type="Proteomes" id="UP001162889">
    <property type="component" value="Unassembled WGS sequence"/>
</dbReference>
<evidence type="ECO:0000313" key="3">
    <source>
        <dbReference type="EMBL" id="MBV6323971.1"/>
    </source>
</evidence>
<evidence type="ECO:0000256" key="1">
    <source>
        <dbReference type="SAM" id="MobiDB-lite"/>
    </source>
</evidence>
<gene>
    <name evidence="3" type="ORF">KVP70_23835</name>
    <name evidence="4" type="ORF">L1274_004793</name>
</gene>
<comment type="caution">
    <text evidence="3">The sequence shown here is derived from an EMBL/GenBank/DDBJ whole genome shotgun (WGS) entry which is preliminary data.</text>
</comment>
<dbReference type="NCBIfam" id="TIGR02532">
    <property type="entry name" value="IV_pilin_GFxxxE"/>
    <property type="match status" value="1"/>
</dbReference>
<protein>
    <submittedName>
        <fullName evidence="4">General secretion pathway protein G</fullName>
    </submittedName>
    <submittedName>
        <fullName evidence="3">Type II secretion system GspH family protein</fullName>
    </submittedName>
</protein>
<dbReference type="AlphaFoldDB" id="A0AA41HCC7"/>
<dbReference type="EMBL" id="JAHTGR010000014">
    <property type="protein sequence ID" value="MBV6323971.1"/>
    <property type="molecule type" value="Genomic_DNA"/>
</dbReference>
<feature type="region of interest" description="Disordered" evidence="1">
    <location>
        <begin position="111"/>
        <end position="134"/>
    </location>
</feature>
<feature type="transmembrane region" description="Helical" evidence="2">
    <location>
        <begin position="12"/>
        <end position="39"/>
    </location>
</feature>
<accession>A0AA41HCC7</accession>
<evidence type="ECO:0000313" key="6">
    <source>
        <dbReference type="Proteomes" id="UP001162889"/>
    </source>
</evidence>
<evidence type="ECO:0000313" key="5">
    <source>
        <dbReference type="Proteomes" id="UP001155901"/>
    </source>
</evidence>
<keyword evidence="2" id="KW-0472">Membrane</keyword>
<keyword evidence="2" id="KW-1133">Transmembrane helix</keyword>
<reference evidence="4" key="2">
    <citation type="submission" date="2022-03" db="EMBL/GenBank/DDBJ databases">
        <title>Genome Encyclopedia of Bacteria and Archaea VI: Functional Genomics of Type Strains.</title>
        <authorList>
            <person name="Whitman W."/>
        </authorList>
    </citation>
    <scope>NUCLEOTIDE SEQUENCE</scope>
    <source>
        <strain evidence="4">HSC-15S17</strain>
    </source>
</reference>